<keyword evidence="1" id="KW-0805">Transcription regulation</keyword>
<feature type="domain" description="HTH araC/xylS-type" evidence="4">
    <location>
        <begin position="115"/>
        <end position="214"/>
    </location>
</feature>
<organism evidence="5 6">
    <name type="scientific">Streptomyces europaeiscabiei</name>
    <dbReference type="NCBI Taxonomy" id="146819"/>
    <lineage>
        <taxon>Bacteria</taxon>
        <taxon>Bacillati</taxon>
        <taxon>Actinomycetota</taxon>
        <taxon>Actinomycetes</taxon>
        <taxon>Kitasatosporales</taxon>
        <taxon>Streptomycetaceae</taxon>
        <taxon>Streptomyces</taxon>
    </lineage>
</organism>
<evidence type="ECO:0000256" key="2">
    <source>
        <dbReference type="ARBA" id="ARBA00023125"/>
    </source>
</evidence>
<evidence type="ECO:0000256" key="3">
    <source>
        <dbReference type="ARBA" id="ARBA00023163"/>
    </source>
</evidence>
<dbReference type="SMART" id="SM00342">
    <property type="entry name" value="HTH_ARAC"/>
    <property type="match status" value="1"/>
</dbReference>
<dbReference type="InterPro" id="IPR009057">
    <property type="entry name" value="Homeodomain-like_sf"/>
</dbReference>
<reference evidence="5" key="1">
    <citation type="journal article" date="2023" name="Microb. Genom.">
        <title>Mesoterricola silvestris gen. nov., sp. nov., Mesoterricola sediminis sp. nov., Geothrix oryzae sp. nov., Geothrix edaphica sp. nov., Geothrix rubra sp. nov., and Geothrix limicola sp. nov., six novel members of Acidobacteriota isolated from soils.</title>
        <authorList>
            <person name="Weisberg A.J."/>
            <person name="Pearce E."/>
            <person name="Kramer C.G."/>
            <person name="Chang J.H."/>
            <person name="Clarke C.R."/>
        </authorList>
    </citation>
    <scope>NUCLEOTIDE SEQUENCE</scope>
    <source>
        <strain evidence="5">ND06-05F</strain>
    </source>
</reference>
<dbReference type="SUPFAM" id="SSF46689">
    <property type="entry name" value="Homeodomain-like"/>
    <property type="match status" value="1"/>
</dbReference>
<dbReference type="Gene3D" id="1.10.10.60">
    <property type="entry name" value="Homeodomain-like"/>
    <property type="match status" value="1"/>
</dbReference>
<evidence type="ECO:0000259" key="4">
    <source>
        <dbReference type="PROSITE" id="PS01124"/>
    </source>
</evidence>
<dbReference type="GO" id="GO:0003700">
    <property type="term" value="F:DNA-binding transcription factor activity"/>
    <property type="evidence" value="ECO:0007669"/>
    <property type="project" value="InterPro"/>
</dbReference>
<dbReference type="EMBL" id="JARAWN010000030">
    <property type="protein sequence ID" value="MDX3129692.1"/>
    <property type="molecule type" value="Genomic_DNA"/>
</dbReference>
<dbReference type="GO" id="GO:0043565">
    <property type="term" value="F:sequence-specific DNA binding"/>
    <property type="evidence" value="ECO:0007669"/>
    <property type="project" value="InterPro"/>
</dbReference>
<protein>
    <submittedName>
        <fullName evidence="5">Helix-turn-helix domain-containing protein</fullName>
    </submittedName>
</protein>
<evidence type="ECO:0000256" key="1">
    <source>
        <dbReference type="ARBA" id="ARBA00023015"/>
    </source>
</evidence>
<sequence length="235" mass="25220">MVGFDEKLSLDNAQGHGPAVYSAVLTGVHACAGTGGHQGRLSGMEIVMAPWAAYSLLGAAMHELAGRHLAAEDVLGRRLDTLADALATAPDWPRRFALVDAALTAWGAAGKPCSPRVAQAWHEVGARRGIVTTDVLADSVGWGRRQLEKRFREQIGVSPKIVGRIVRLNHALRALAAGRSPCEIAAAVGFSDQAHLSREFKAMTSLRPRQFLQAIAEHRVVERIPGHLTSVLLEH</sequence>
<keyword evidence="3" id="KW-0804">Transcription</keyword>
<name>A0AAJ2PMB4_9ACTN</name>
<dbReference type="Pfam" id="PF12833">
    <property type="entry name" value="HTH_18"/>
    <property type="match status" value="1"/>
</dbReference>
<dbReference type="Proteomes" id="UP001273589">
    <property type="component" value="Unassembled WGS sequence"/>
</dbReference>
<dbReference type="PANTHER" id="PTHR46796:SF15">
    <property type="entry name" value="BLL1074 PROTEIN"/>
    <property type="match status" value="1"/>
</dbReference>
<keyword evidence="2" id="KW-0238">DNA-binding</keyword>
<dbReference type="PANTHER" id="PTHR46796">
    <property type="entry name" value="HTH-TYPE TRANSCRIPTIONAL ACTIVATOR RHAS-RELATED"/>
    <property type="match status" value="1"/>
</dbReference>
<dbReference type="InterPro" id="IPR050204">
    <property type="entry name" value="AraC_XylS_family_regulators"/>
</dbReference>
<proteinExistence type="predicted"/>
<dbReference type="PROSITE" id="PS01124">
    <property type="entry name" value="HTH_ARAC_FAMILY_2"/>
    <property type="match status" value="1"/>
</dbReference>
<gene>
    <name evidence="5" type="ORF">PV367_07740</name>
</gene>
<dbReference type="AlphaFoldDB" id="A0AAJ2PMB4"/>
<accession>A0AAJ2PMB4</accession>
<evidence type="ECO:0000313" key="5">
    <source>
        <dbReference type="EMBL" id="MDX3129692.1"/>
    </source>
</evidence>
<evidence type="ECO:0000313" key="6">
    <source>
        <dbReference type="Proteomes" id="UP001273589"/>
    </source>
</evidence>
<dbReference type="RefSeq" id="WP_107065375.1">
    <property type="nucleotide sequence ID" value="NZ_JARAWN010000030.1"/>
</dbReference>
<dbReference type="InterPro" id="IPR018060">
    <property type="entry name" value="HTH_AraC"/>
</dbReference>
<comment type="caution">
    <text evidence="5">The sequence shown here is derived from an EMBL/GenBank/DDBJ whole genome shotgun (WGS) entry which is preliminary data.</text>
</comment>